<dbReference type="RefSeq" id="WP_066203268.1">
    <property type="nucleotide sequence ID" value="NZ_CBCSAS010000017.1"/>
</dbReference>
<protein>
    <recommendedName>
        <fullName evidence="2">asparagine synthase (glutamine-hydrolyzing)</fullName>
        <ecNumber evidence="2">6.3.5.4</ecNumber>
    </recommendedName>
</protein>
<dbReference type="InterPro" id="IPR014729">
    <property type="entry name" value="Rossmann-like_a/b/a_fold"/>
</dbReference>
<comment type="pathway">
    <text evidence="1">Amino-acid biosynthesis; L-asparagine biosynthesis; L-asparagine from L-aspartate (L-Gln route): step 1/1.</text>
</comment>
<dbReference type="EC" id="6.3.5.4" evidence="2"/>
<dbReference type="GO" id="GO:0006529">
    <property type="term" value="P:asparagine biosynthetic process"/>
    <property type="evidence" value="ECO:0007669"/>
    <property type="project" value="UniProtKB-KW"/>
</dbReference>
<evidence type="ECO:0000313" key="7">
    <source>
        <dbReference type="Proteomes" id="UP000243024"/>
    </source>
</evidence>
<keyword evidence="3" id="KW-0028">Amino-acid biosynthesis</keyword>
<accession>A0A132N999</accession>
<evidence type="ECO:0000259" key="5">
    <source>
        <dbReference type="Pfam" id="PF00733"/>
    </source>
</evidence>
<dbReference type="Gene3D" id="3.60.20.10">
    <property type="entry name" value="Glutamine Phosphoribosylpyrophosphate, subunit 1, domain 1"/>
    <property type="match status" value="1"/>
</dbReference>
<comment type="catalytic activity">
    <reaction evidence="4">
        <text>L-aspartate + L-glutamine + ATP + H2O = L-asparagine + L-glutamate + AMP + diphosphate + H(+)</text>
        <dbReference type="Rhea" id="RHEA:12228"/>
        <dbReference type="ChEBI" id="CHEBI:15377"/>
        <dbReference type="ChEBI" id="CHEBI:15378"/>
        <dbReference type="ChEBI" id="CHEBI:29985"/>
        <dbReference type="ChEBI" id="CHEBI:29991"/>
        <dbReference type="ChEBI" id="CHEBI:30616"/>
        <dbReference type="ChEBI" id="CHEBI:33019"/>
        <dbReference type="ChEBI" id="CHEBI:58048"/>
        <dbReference type="ChEBI" id="CHEBI:58359"/>
        <dbReference type="ChEBI" id="CHEBI:456215"/>
        <dbReference type="EC" id="6.3.5.4"/>
    </reaction>
</comment>
<comment type="caution">
    <text evidence="6">The sequence shown here is derived from an EMBL/GenBank/DDBJ whole genome shotgun (WGS) entry which is preliminary data.</text>
</comment>
<gene>
    <name evidence="6" type="ORF">SA87_01705</name>
</gene>
<organism evidence="6 7">
    <name type="scientific">Hydrogenibacillus schlegelii</name>
    <name type="common">Bacillus schlegelii</name>
    <dbReference type="NCBI Taxonomy" id="1484"/>
    <lineage>
        <taxon>Bacteria</taxon>
        <taxon>Bacillati</taxon>
        <taxon>Bacillota</taxon>
        <taxon>Bacilli</taxon>
        <taxon>Bacillales</taxon>
        <taxon>Bacillales Family X. Incertae Sedis</taxon>
        <taxon>Hydrogenibacillus</taxon>
    </lineage>
</organism>
<dbReference type="InterPro" id="IPR051786">
    <property type="entry name" value="ASN_synthetase/amidase"/>
</dbReference>
<proteinExistence type="predicted"/>
<dbReference type="PANTHER" id="PTHR43284:SF1">
    <property type="entry name" value="ASPARAGINE SYNTHETASE"/>
    <property type="match status" value="1"/>
</dbReference>
<dbReference type="AlphaFoldDB" id="A0A132N999"/>
<dbReference type="InterPro" id="IPR001962">
    <property type="entry name" value="Asn_synthase"/>
</dbReference>
<dbReference type="Proteomes" id="UP000243024">
    <property type="component" value="Unassembled WGS sequence"/>
</dbReference>
<sequence length="694" mass="76389">MGGLWGVIDRPQAFRAAAISFSIPTPANATSRTGVDRFVRAPGRMETVGDEDIAGGEDELERVFLQMAARGPKGSRPELVYARAGVRIGRWESAHDRLPPHPAEAFGACLRGAAARCRFVVRRGAFDRRTGRYALIAGEVTNAEALLRAARRLVGGDLPEAIEGDAPERAFLVLFDADPERALRFLDGAYLLYVDDPAAFEAIVVRDPFGRQSVFYAVDGKRVLFATELSAAVAGRRRAPEPDPSAFLMYMTLQYIPAPATPFRDVHALLPGHRLRLRAEGLAMERYFAPAFSPVDRPEAEAIRAVRHAVERAFLRVWTPGQTGVLLSSGVDSAILAALARRAGGGPAFSLCLDGETDECPPAEATARSLGLFHRKRRVGPEEFFARAPIAVRAFGVPLGDPSAVALYLLTEAAAGEAAVVLSGEGSDEFFAGYRIYREPAALAWAAVLPPPWRRKLLAMVRRLPDFYGKNFLIRSLTPLEERYLGNAKVFVDDRLRVFHPDVRPALQDGRDALSLIKEAYTAFPPGLDDVQRMQLIDILFWLPNSILVKGMRSAAAHGLRLGLPFMDRSVFQVAVRMPTALKIRDGQTKWIVRAAFRDLLPPDVVERPKLGFPVPLRRWLQTGWASPLLERIDASPLSAWLDRAYVADLARDHIEGRRDNARKLYALYALALWTEAHLGPSQTLAEVAGTECL</sequence>
<dbReference type="PANTHER" id="PTHR43284">
    <property type="entry name" value="ASPARAGINE SYNTHETASE (GLUTAMINE-HYDROLYZING)"/>
    <property type="match status" value="1"/>
</dbReference>
<dbReference type="Pfam" id="PF00733">
    <property type="entry name" value="Asn_synthase"/>
    <property type="match status" value="1"/>
</dbReference>
<keyword evidence="3" id="KW-0061">Asparagine biosynthesis</keyword>
<dbReference type="STRING" id="1484.SA87_01705"/>
<reference evidence="6 7" key="1">
    <citation type="submission" date="2015-09" db="EMBL/GenBank/DDBJ databases">
        <title>Draft genome sequence of Hydrogenibacillus schlegelii DSM 2000.</title>
        <authorList>
            <person name="Hemp J."/>
        </authorList>
    </citation>
    <scope>NUCLEOTIDE SEQUENCE [LARGE SCALE GENOMIC DNA]</scope>
    <source>
        <strain evidence="6 7">MA 48</strain>
    </source>
</reference>
<dbReference type="InterPro" id="IPR029055">
    <property type="entry name" value="Ntn_hydrolases_N"/>
</dbReference>
<evidence type="ECO:0000256" key="2">
    <source>
        <dbReference type="ARBA" id="ARBA00012737"/>
    </source>
</evidence>
<dbReference type="GO" id="GO:0005829">
    <property type="term" value="C:cytosol"/>
    <property type="evidence" value="ECO:0007669"/>
    <property type="project" value="TreeGrafter"/>
</dbReference>
<evidence type="ECO:0000313" key="6">
    <source>
        <dbReference type="EMBL" id="OAR03462.1"/>
    </source>
</evidence>
<dbReference type="OrthoDB" id="9763290at2"/>
<name>A0A132N999_HYDSH</name>
<evidence type="ECO:0000256" key="1">
    <source>
        <dbReference type="ARBA" id="ARBA00005187"/>
    </source>
</evidence>
<dbReference type="SUPFAM" id="SSF56235">
    <property type="entry name" value="N-terminal nucleophile aminohydrolases (Ntn hydrolases)"/>
    <property type="match status" value="1"/>
</dbReference>
<keyword evidence="7" id="KW-1185">Reference proteome</keyword>
<dbReference type="EMBL" id="JXBB01000060">
    <property type="protein sequence ID" value="OAR03462.1"/>
    <property type="molecule type" value="Genomic_DNA"/>
</dbReference>
<dbReference type="CDD" id="cd01991">
    <property type="entry name" value="Asn_synthase_B_C"/>
    <property type="match status" value="1"/>
</dbReference>
<dbReference type="SUPFAM" id="SSF52402">
    <property type="entry name" value="Adenine nucleotide alpha hydrolases-like"/>
    <property type="match status" value="1"/>
</dbReference>
<dbReference type="GO" id="GO:0004066">
    <property type="term" value="F:asparagine synthase (glutamine-hydrolyzing) activity"/>
    <property type="evidence" value="ECO:0007669"/>
    <property type="project" value="UniProtKB-EC"/>
</dbReference>
<evidence type="ECO:0000256" key="4">
    <source>
        <dbReference type="ARBA" id="ARBA00048741"/>
    </source>
</evidence>
<dbReference type="Gene3D" id="3.40.50.620">
    <property type="entry name" value="HUPs"/>
    <property type="match status" value="1"/>
</dbReference>
<evidence type="ECO:0000256" key="3">
    <source>
        <dbReference type="ARBA" id="ARBA00022888"/>
    </source>
</evidence>
<feature type="domain" description="Asparagine synthetase" evidence="5">
    <location>
        <begin position="307"/>
        <end position="675"/>
    </location>
</feature>